<accession>A0ACB7G1W5</accession>
<gene>
    <name evidence="1" type="ORF">MANES_18G118500v8</name>
</gene>
<sequence>MFSAENRAASASALSCSSPTSISSSSSSSAYSSSSSSSSSEWRYDVFLSFRGLDTRDNFSDHLYSALKERGVKVFRDDKQLGKGKIITQAIFRAIEESKLSIVVFSRNYASSEWCLDEIVKIVECVNENSHVAFPVFYHVSPDDVMNQTGHYEDAFLRHQKLFKKERLQRWRIALIEIAGISGWDVQNYRSESKLLKSIVKKISRNLRCTSPRTGKQLVPLSSQIKKINLYLYEGLDKTDIVRICEMDGMSSTTIGRVVYDVVINQKWGLFRFQELVSEMPRECRRNIWDADRVTNVIRNKLQHKKVLVLIDDMDKLELVASLVRKHGWFIPGSRIVISARILNKTSLKVLDISFGQPKDRGNVLNVIFNEAEKANNGMFLDVACFLTEMDDDHVTRTVQSLFSDHLQAKSGMKVLINKSLIDISVNEHILPLQDLSDKCFTQKNLEEPRSHKKFLDMVGIYRMEGVDGESSQSNLKTENESMKGRLNNDKSWSQNQNLVGNAVSGKDTSSLHILAREPVKVREYPACVAPLELKSSGISEASCAVVGKYNAAKLQSKLRFQEVINQHQLQFFMPQSSNGKKIVRIPRAVVEEGIKQWDACLVGQLLGKSADISVMLSLANGLWGKEGRIEVTKTENDLYIFKFPNERTRDFVLESGPWYVANNPLVMRRWQPRMKLLELNKSRIPVWIKLTGIPMEYMTMQGLSYIASALGKPLNVDRATASVSAIAKVCVEVSIEDKMMENITVMDDDGEELVVRVEYLWMPEKCISCREFGHSIRTCLRFKNLIGKTD</sequence>
<name>A0ACB7G1W5_MANES</name>
<proteinExistence type="predicted"/>
<evidence type="ECO:0000313" key="1">
    <source>
        <dbReference type="EMBL" id="KAG8633573.1"/>
    </source>
</evidence>
<dbReference type="EMBL" id="CM004404">
    <property type="protein sequence ID" value="KAG8633573.1"/>
    <property type="molecule type" value="Genomic_DNA"/>
</dbReference>
<evidence type="ECO:0000313" key="2">
    <source>
        <dbReference type="Proteomes" id="UP000091857"/>
    </source>
</evidence>
<comment type="caution">
    <text evidence="1">The sequence shown here is derived from an EMBL/GenBank/DDBJ whole genome shotgun (WGS) entry which is preliminary data.</text>
</comment>
<reference evidence="2" key="1">
    <citation type="journal article" date="2016" name="Nat. Biotechnol.">
        <title>Sequencing wild and cultivated cassava and related species reveals extensive interspecific hybridization and genetic diversity.</title>
        <authorList>
            <person name="Bredeson J.V."/>
            <person name="Lyons J.B."/>
            <person name="Prochnik S.E."/>
            <person name="Wu G.A."/>
            <person name="Ha C.M."/>
            <person name="Edsinger-Gonzales E."/>
            <person name="Grimwood J."/>
            <person name="Schmutz J."/>
            <person name="Rabbi I.Y."/>
            <person name="Egesi C."/>
            <person name="Nauluvula P."/>
            <person name="Lebot V."/>
            <person name="Ndunguru J."/>
            <person name="Mkamilo G."/>
            <person name="Bart R.S."/>
            <person name="Setter T.L."/>
            <person name="Gleadow R.M."/>
            <person name="Kulakow P."/>
            <person name="Ferguson M.E."/>
            <person name="Rounsley S."/>
            <person name="Rokhsar D.S."/>
        </authorList>
    </citation>
    <scope>NUCLEOTIDE SEQUENCE [LARGE SCALE GENOMIC DNA]</scope>
    <source>
        <strain evidence="2">cv. AM560-2</strain>
    </source>
</reference>
<protein>
    <submittedName>
        <fullName evidence="1">Uncharacterized protein</fullName>
    </submittedName>
</protein>
<keyword evidence="2" id="KW-1185">Reference proteome</keyword>
<organism evidence="1 2">
    <name type="scientific">Manihot esculenta</name>
    <name type="common">Cassava</name>
    <name type="synonym">Jatropha manihot</name>
    <dbReference type="NCBI Taxonomy" id="3983"/>
    <lineage>
        <taxon>Eukaryota</taxon>
        <taxon>Viridiplantae</taxon>
        <taxon>Streptophyta</taxon>
        <taxon>Embryophyta</taxon>
        <taxon>Tracheophyta</taxon>
        <taxon>Spermatophyta</taxon>
        <taxon>Magnoliopsida</taxon>
        <taxon>eudicotyledons</taxon>
        <taxon>Gunneridae</taxon>
        <taxon>Pentapetalae</taxon>
        <taxon>rosids</taxon>
        <taxon>fabids</taxon>
        <taxon>Malpighiales</taxon>
        <taxon>Euphorbiaceae</taxon>
        <taxon>Crotonoideae</taxon>
        <taxon>Manihoteae</taxon>
        <taxon>Manihot</taxon>
    </lineage>
</organism>
<dbReference type="Proteomes" id="UP000091857">
    <property type="component" value="Chromosome 18"/>
</dbReference>